<protein>
    <submittedName>
        <fullName evidence="1">Uncharacterized protein</fullName>
    </submittedName>
</protein>
<dbReference type="Proteomes" id="UP000003174">
    <property type="component" value="Unassembled WGS sequence"/>
</dbReference>
<dbReference type="AlphaFoldDB" id="C0EV25"/>
<reference evidence="1 2" key="2">
    <citation type="submission" date="2009-02" db="EMBL/GenBank/DDBJ databases">
        <title>Draft genome sequence of Eubacterium hallii (DSM 3353).</title>
        <authorList>
            <person name="Sudarsanam P."/>
            <person name="Ley R."/>
            <person name="Guruge J."/>
            <person name="Turnbaugh P.J."/>
            <person name="Mahowald M."/>
            <person name="Liep D."/>
            <person name="Gordon J."/>
        </authorList>
    </citation>
    <scope>NUCLEOTIDE SEQUENCE [LARGE SCALE GENOMIC DNA]</scope>
    <source>
        <strain evidence="1 2">DSM 3353</strain>
    </source>
</reference>
<dbReference type="EMBL" id="ACEP01000064">
    <property type="protein sequence ID" value="EEG36680.1"/>
    <property type="molecule type" value="Genomic_DNA"/>
</dbReference>
<comment type="caution">
    <text evidence="1">The sequence shown here is derived from an EMBL/GenBank/DDBJ whole genome shotgun (WGS) entry which is preliminary data.</text>
</comment>
<evidence type="ECO:0000313" key="1">
    <source>
        <dbReference type="EMBL" id="EEG36680.1"/>
    </source>
</evidence>
<name>C0EV25_9FIRM</name>
<feature type="non-terminal residue" evidence="1">
    <location>
        <position position="1"/>
    </location>
</feature>
<evidence type="ECO:0000313" key="2">
    <source>
        <dbReference type="Proteomes" id="UP000003174"/>
    </source>
</evidence>
<reference evidence="1 2" key="1">
    <citation type="submission" date="2009-01" db="EMBL/GenBank/DDBJ databases">
        <authorList>
            <person name="Fulton L."/>
            <person name="Clifton S."/>
            <person name="Fulton B."/>
            <person name="Xu J."/>
            <person name="Minx P."/>
            <person name="Pepin K.H."/>
            <person name="Johnson M."/>
            <person name="Bhonagiri V."/>
            <person name="Nash W.E."/>
            <person name="Mardis E.R."/>
            <person name="Wilson R.K."/>
        </authorList>
    </citation>
    <scope>NUCLEOTIDE SEQUENCE [LARGE SCALE GENOMIC DNA]</scope>
    <source>
        <strain evidence="1 2">DSM 3353</strain>
    </source>
</reference>
<gene>
    <name evidence="1" type="ORF">EUBHAL_01263</name>
</gene>
<proteinExistence type="predicted"/>
<sequence>IEKDSLCVVLKVYDIKKEPIKCFALYWLFLFDLLGKADELKKIHTPYL</sequence>
<accession>C0EV25</accession>
<organism evidence="1 2">
    <name type="scientific">Anaerobutyricum hallii DSM 3353</name>
    <dbReference type="NCBI Taxonomy" id="411469"/>
    <lineage>
        <taxon>Bacteria</taxon>
        <taxon>Bacillati</taxon>
        <taxon>Bacillota</taxon>
        <taxon>Clostridia</taxon>
        <taxon>Lachnospirales</taxon>
        <taxon>Lachnospiraceae</taxon>
        <taxon>Anaerobutyricum</taxon>
    </lineage>
</organism>